<feature type="compositionally biased region" description="Basic and acidic residues" evidence="1">
    <location>
        <begin position="30"/>
        <end position="39"/>
    </location>
</feature>
<feature type="domain" description="Fatty acid hydroxylase" evidence="3">
    <location>
        <begin position="203"/>
        <end position="349"/>
    </location>
</feature>
<proteinExistence type="predicted"/>
<keyword evidence="2" id="KW-0472">Membrane</keyword>
<reference evidence="4 5" key="1">
    <citation type="submission" date="2020-05" db="EMBL/GenBank/DDBJ databases">
        <title>Identification and distribution of gene clusters putatively required for synthesis of sphingolipid metabolism inhibitors in phylogenetically diverse species of the filamentous fungus Fusarium.</title>
        <authorList>
            <person name="Kim H.-S."/>
            <person name="Busman M."/>
            <person name="Brown D.W."/>
            <person name="Divon H."/>
            <person name="Uhlig S."/>
            <person name="Proctor R.H."/>
        </authorList>
    </citation>
    <scope>NUCLEOTIDE SEQUENCE [LARGE SCALE GENOMIC DNA]</scope>
    <source>
        <strain evidence="4 5">NRRL 66243</strain>
    </source>
</reference>
<organism evidence="4 5">
    <name type="scientific">Fusarium tjaetaba</name>
    <dbReference type="NCBI Taxonomy" id="1567544"/>
    <lineage>
        <taxon>Eukaryota</taxon>
        <taxon>Fungi</taxon>
        <taxon>Dikarya</taxon>
        <taxon>Ascomycota</taxon>
        <taxon>Pezizomycotina</taxon>
        <taxon>Sordariomycetes</taxon>
        <taxon>Hypocreomycetidae</taxon>
        <taxon>Hypocreales</taxon>
        <taxon>Nectriaceae</taxon>
        <taxon>Fusarium</taxon>
        <taxon>Fusarium fujikuroi species complex</taxon>
    </lineage>
</organism>
<accession>A0A8H5RYM1</accession>
<dbReference type="GO" id="GO:0005506">
    <property type="term" value="F:iron ion binding"/>
    <property type="evidence" value="ECO:0007669"/>
    <property type="project" value="InterPro"/>
</dbReference>
<dbReference type="GO" id="GO:0008610">
    <property type="term" value="P:lipid biosynthetic process"/>
    <property type="evidence" value="ECO:0007669"/>
    <property type="project" value="InterPro"/>
</dbReference>
<keyword evidence="4" id="KW-0560">Oxidoreductase</keyword>
<gene>
    <name evidence="4" type="ORF">FTJAE_4097</name>
</gene>
<evidence type="ECO:0000256" key="2">
    <source>
        <dbReference type="SAM" id="Phobius"/>
    </source>
</evidence>
<dbReference type="InterPro" id="IPR006694">
    <property type="entry name" value="Fatty_acid_hydroxylase"/>
</dbReference>
<comment type="caution">
    <text evidence="4">The sequence shown here is derived from an EMBL/GenBank/DDBJ whole genome shotgun (WGS) entry which is preliminary data.</text>
</comment>
<feature type="transmembrane region" description="Helical" evidence="2">
    <location>
        <begin position="980"/>
        <end position="1000"/>
    </location>
</feature>
<feature type="compositionally biased region" description="Polar residues" evidence="1">
    <location>
        <begin position="1"/>
        <end position="28"/>
    </location>
</feature>
<dbReference type="OrthoDB" id="5332281at2759"/>
<dbReference type="EMBL" id="JAAQRI010000077">
    <property type="protein sequence ID" value="KAF5641445.1"/>
    <property type="molecule type" value="Genomic_DNA"/>
</dbReference>
<dbReference type="PANTHER" id="PTHR37544">
    <property type="entry name" value="SPRAY-RELATED"/>
    <property type="match status" value="1"/>
</dbReference>
<feature type="region of interest" description="Disordered" evidence="1">
    <location>
        <begin position="377"/>
        <end position="402"/>
    </location>
</feature>
<evidence type="ECO:0000256" key="1">
    <source>
        <dbReference type="SAM" id="MobiDB-lite"/>
    </source>
</evidence>
<dbReference type="InterPro" id="IPR021840">
    <property type="entry name" value="DUF3433"/>
</dbReference>
<protein>
    <submittedName>
        <fullName evidence="4">Alkylglycerol monooxygenase</fullName>
    </submittedName>
</protein>
<feature type="transmembrane region" description="Helical" evidence="2">
    <location>
        <begin position="194"/>
        <end position="215"/>
    </location>
</feature>
<dbReference type="GeneID" id="59302736"/>
<feature type="transmembrane region" description="Helical" evidence="2">
    <location>
        <begin position="486"/>
        <end position="507"/>
    </location>
</feature>
<dbReference type="Pfam" id="PF04116">
    <property type="entry name" value="FA_hydroxylase"/>
    <property type="match status" value="1"/>
</dbReference>
<feature type="transmembrane region" description="Helical" evidence="2">
    <location>
        <begin position="1495"/>
        <end position="1514"/>
    </location>
</feature>
<dbReference type="Pfam" id="PF11915">
    <property type="entry name" value="DUF3433"/>
    <property type="match status" value="1"/>
</dbReference>
<keyword evidence="4" id="KW-0503">Monooxygenase</keyword>
<feature type="transmembrane region" description="Helical" evidence="2">
    <location>
        <begin position="413"/>
        <end position="435"/>
    </location>
</feature>
<evidence type="ECO:0000259" key="3">
    <source>
        <dbReference type="Pfam" id="PF04116"/>
    </source>
</evidence>
<feature type="transmembrane region" description="Helical" evidence="2">
    <location>
        <begin position="1031"/>
        <end position="1054"/>
    </location>
</feature>
<name>A0A8H5RYM1_9HYPO</name>
<sequence>MASRSSTAVYESNSSRLDANPSTSLKSRQNPKDSMKSTWRRADKSNWTLSHWFFEILGIHHVTLDKEVPVHQKRDKVPYTPEWQLHRWVLVHSLIPMALHHAYVLYTGQNLTPLQAFLFYSLAFKVTAVHQLHALRRVGHQTGFLDGDVHERDGVPDVGVTKVVKSLIATSSFRPIFTVFLSYRTAQAPSSISLVWLPLEIGLYGIVLDFWFYWYHRLMHEVGSLWKYHRTHHLTKHPNPLLTLYADFEQEIFDIAVIPLATYFSLKFMGLPMGFYEWWICHQYIMFTELGGHSGLRVYTSPPGTLSWLLRLLDAELVIEDHDLHHRKGWKASGNYGKQTRLWDKMFGTCIDRIELKDSNMDWETTVDLPLFWPQSPSSQLEQDSAEQQPSLGNTTEEQPNIRQQRITQPPFWLSKYALLIFAIVFAILAASLIALKCVSDSKDGFPLNFSSSEYSWTALLLDYVSPLQVQSVYRAFKFGHYRVSATIISFFLLKGIILVSTTLFVVQHPSHATPVDITYENTFDAASARASFHSFGRIDESSISIGVGEGGWYHGGSDKPVYAYVSRLRGDVVRDYAWNAKGGIVTQRFESTAPSLNLTSLTAPVDLFLPIVDCEDATLTMDPPTSRGSYYMWKSSTCSTGKNSSFICPDFRPYRKNGSRCASQPWAYTLHRVNCSEVRQTTDIRYAITVAHHNISSTATNVTEAVKLNNQSAVVCKLGYKVVSVTATQDMLSRNVTLAPAADHGEGRQLRNLTELSLSEMLMTDLDVASSTLVYNENVPRLTIESTKLGYSWTASEALFQLMAIKLGGEFRPDILSVQSTLRKMSVEILEGLLNEIARQSLLVDKATNSTGGGLVSSPRLQMSNVAFWLMVSGFSVLSVLCLLLMFASSTRCWVSAMGGSVAGHAAVLTNNPSLQRILERSGELGERSLTERIGDVKFAMTRASSDVRIHITEKNSPPDDRERLTTKAKPWTPIAGSLYFATATIAIPLLAIGALELLQQLSNQRQGLFDVNKTDSSTISITRMATTAVFFLISTMVSTLDFIIATFAPYSVLRSGSAPAETSILFHLLSVSPFLIVFKSLRARQLGPASSNISSLLGSLLTIVSSGLWTFKGPVNVERSATAMVGNWRSSWPALSQDDSGAAKTLNLIRHGGANSSVAIWQDVVLPSTSIAFPDASKLDTGIQSSSYTYSVGALRPSLNCTVVPTEHLVMNPWVRTYTYALDGDQIGHTHLKVIWANFTAPVGCKGHDVNGESYVSFNTSVEIADREGKSYHDRWIGSYLDLNLTVTDPNADCPSVGIFFGNMGGNDTSVWNMTALTCTQGIEQIPTNVTFKGNPALGVIDEKHPPLLARKQAWKWINSTSGSSALNYKLKSFLDDHLKLYPTHNMTELKSDCDPFFNHLIYGPQAVKKEELLGPGNVSNLIDAVKKGYGEYMRYVIDLNFRADQKTPHDELVSALASPSSDKEPVSLNTEIKGTMRQVITRFAINSTSKTILQVLLAVIAVLSLASYLLVKIRGTLPRDPCSIASTMAFLAGSQLCDRDSGIIPRGAEYMTDAQLKKAFDGWVFSLGWWQKGEASVESEERSDDARTSGDTDSPNAAREVQRTVGRFGIDVGRASVSKF</sequence>
<evidence type="ECO:0000313" key="5">
    <source>
        <dbReference type="Proteomes" id="UP000530670"/>
    </source>
</evidence>
<evidence type="ECO:0000313" key="4">
    <source>
        <dbReference type="EMBL" id="KAF5641445.1"/>
    </source>
</evidence>
<keyword evidence="2" id="KW-1133">Transmembrane helix</keyword>
<dbReference type="GO" id="GO:0004497">
    <property type="term" value="F:monooxygenase activity"/>
    <property type="evidence" value="ECO:0007669"/>
    <property type="project" value="UniProtKB-KW"/>
</dbReference>
<feature type="region of interest" description="Disordered" evidence="1">
    <location>
        <begin position="1"/>
        <end position="39"/>
    </location>
</feature>
<keyword evidence="2" id="KW-0812">Transmembrane</keyword>
<dbReference type="Proteomes" id="UP000530670">
    <property type="component" value="Unassembled WGS sequence"/>
</dbReference>
<dbReference type="PANTHER" id="PTHR37544:SF1">
    <property type="entry name" value="PHOSPHORIBOSYLAMINOIMIDAZOLE-SUCCINOCARBOXAMIDE SYNTHASE"/>
    <property type="match status" value="1"/>
</dbReference>
<feature type="region of interest" description="Disordered" evidence="1">
    <location>
        <begin position="1581"/>
        <end position="1605"/>
    </location>
</feature>
<keyword evidence="5" id="KW-1185">Reference proteome</keyword>
<dbReference type="RefSeq" id="XP_037208777.1">
    <property type="nucleotide sequence ID" value="XM_037350466.1"/>
</dbReference>
<feature type="transmembrane region" description="Helical" evidence="2">
    <location>
        <begin position="867"/>
        <end position="887"/>
    </location>
</feature>